<evidence type="ECO:0000256" key="2">
    <source>
        <dbReference type="ARBA" id="ARBA00005811"/>
    </source>
</evidence>
<keyword evidence="5" id="KW-1133">Transmembrane helix</keyword>
<organism evidence="8 9">
    <name type="scientific">Luteibaculum oceani</name>
    <dbReference type="NCBI Taxonomy" id="1294296"/>
    <lineage>
        <taxon>Bacteria</taxon>
        <taxon>Pseudomonadati</taxon>
        <taxon>Bacteroidota</taxon>
        <taxon>Flavobacteriia</taxon>
        <taxon>Flavobacteriales</taxon>
        <taxon>Luteibaculaceae</taxon>
        <taxon>Luteibaculum</taxon>
    </lineage>
</organism>
<evidence type="ECO:0000256" key="7">
    <source>
        <dbReference type="RuleBase" id="RU003879"/>
    </source>
</evidence>
<evidence type="ECO:0000256" key="5">
    <source>
        <dbReference type="ARBA" id="ARBA00022989"/>
    </source>
</evidence>
<dbReference type="Proteomes" id="UP000321168">
    <property type="component" value="Unassembled WGS sequence"/>
</dbReference>
<gene>
    <name evidence="8" type="ORF">FRX97_07005</name>
</gene>
<keyword evidence="7" id="KW-0653">Protein transport</keyword>
<evidence type="ECO:0000313" key="9">
    <source>
        <dbReference type="Proteomes" id="UP000321168"/>
    </source>
</evidence>
<keyword evidence="7" id="KW-0813">Transport</keyword>
<sequence length="238" mass="26783">MSRRTRETPEINAGSMADIAFLLLIFFLVTTTMDQDTGILRLLPPPLDEEVEDPPIVKEKNVYEVLVNANDQLLVEGELMAISNLKDGAIEFLTNPTNSDKLPQKERITKALCNQQIAQIKSFIAQAPDRKDLKKDLEKWENKLQTVELIGEYRELPGSAIISLQNDNGTSYDMYIQVQNELQSAVNQLRDELSMEKFGKPYSELDANGGDDEKAKILAIRAVYPQRISEAEPKDTGN</sequence>
<dbReference type="PANTHER" id="PTHR30558:SF3">
    <property type="entry name" value="BIOPOLYMER TRANSPORT PROTEIN EXBD-RELATED"/>
    <property type="match status" value="1"/>
</dbReference>
<accession>A0A5C6V349</accession>
<evidence type="ECO:0000313" key="8">
    <source>
        <dbReference type="EMBL" id="TXC78956.1"/>
    </source>
</evidence>
<comment type="similarity">
    <text evidence="2 7">Belongs to the ExbD/TolR family.</text>
</comment>
<dbReference type="RefSeq" id="WP_147014480.1">
    <property type="nucleotide sequence ID" value="NZ_VORB01000005.1"/>
</dbReference>
<dbReference type="AlphaFoldDB" id="A0A5C6V349"/>
<dbReference type="InterPro" id="IPR003400">
    <property type="entry name" value="ExbD"/>
</dbReference>
<dbReference type="GO" id="GO:0005886">
    <property type="term" value="C:plasma membrane"/>
    <property type="evidence" value="ECO:0007669"/>
    <property type="project" value="UniProtKB-SubCell"/>
</dbReference>
<comment type="caution">
    <text evidence="8">The sequence shown here is derived from an EMBL/GenBank/DDBJ whole genome shotgun (WGS) entry which is preliminary data.</text>
</comment>
<dbReference type="EMBL" id="VORB01000005">
    <property type="protein sequence ID" value="TXC78956.1"/>
    <property type="molecule type" value="Genomic_DNA"/>
</dbReference>
<evidence type="ECO:0000256" key="1">
    <source>
        <dbReference type="ARBA" id="ARBA00004162"/>
    </source>
</evidence>
<keyword evidence="3" id="KW-1003">Cell membrane</keyword>
<protein>
    <submittedName>
        <fullName evidence="8">Biopolymer transporter ExbD</fullName>
    </submittedName>
</protein>
<dbReference type="Pfam" id="PF02472">
    <property type="entry name" value="ExbD"/>
    <property type="match status" value="1"/>
</dbReference>
<evidence type="ECO:0000256" key="4">
    <source>
        <dbReference type="ARBA" id="ARBA00022692"/>
    </source>
</evidence>
<keyword evidence="9" id="KW-1185">Reference proteome</keyword>
<proteinExistence type="inferred from homology"/>
<comment type="subcellular location">
    <subcellularLocation>
        <location evidence="1">Cell membrane</location>
        <topology evidence="1">Single-pass membrane protein</topology>
    </subcellularLocation>
    <subcellularLocation>
        <location evidence="7">Cell membrane</location>
        <topology evidence="7">Single-pass type II membrane protein</topology>
    </subcellularLocation>
</comment>
<evidence type="ECO:0000256" key="3">
    <source>
        <dbReference type="ARBA" id="ARBA00022475"/>
    </source>
</evidence>
<dbReference type="GO" id="GO:0015031">
    <property type="term" value="P:protein transport"/>
    <property type="evidence" value="ECO:0007669"/>
    <property type="project" value="UniProtKB-KW"/>
</dbReference>
<evidence type="ECO:0000256" key="6">
    <source>
        <dbReference type="ARBA" id="ARBA00023136"/>
    </source>
</evidence>
<dbReference type="GO" id="GO:0022857">
    <property type="term" value="F:transmembrane transporter activity"/>
    <property type="evidence" value="ECO:0007669"/>
    <property type="project" value="InterPro"/>
</dbReference>
<reference evidence="8 9" key="1">
    <citation type="submission" date="2019-08" db="EMBL/GenBank/DDBJ databases">
        <title>Genome of Luteibaculum oceani JCM 18817.</title>
        <authorList>
            <person name="Bowman J.P."/>
        </authorList>
    </citation>
    <scope>NUCLEOTIDE SEQUENCE [LARGE SCALE GENOMIC DNA]</scope>
    <source>
        <strain evidence="8 9">JCM 18817</strain>
    </source>
</reference>
<dbReference type="PANTHER" id="PTHR30558">
    <property type="entry name" value="EXBD MEMBRANE COMPONENT OF PMF-DRIVEN MACROMOLECULE IMPORT SYSTEM"/>
    <property type="match status" value="1"/>
</dbReference>
<keyword evidence="4 7" id="KW-0812">Transmembrane</keyword>
<keyword evidence="6" id="KW-0472">Membrane</keyword>
<name>A0A5C6V349_9FLAO</name>
<dbReference type="OrthoDB" id="9801500at2"/>